<comment type="caution">
    <text evidence="3">The sequence shown here is derived from an EMBL/GenBank/DDBJ whole genome shotgun (WGS) entry which is preliminary data.</text>
</comment>
<reference evidence="3 4" key="1">
    <citation type="submission" date="2017-05" db="EMBL/GenBank/DDBJ databases">
        <authorList>
            <person name="Varghese N."/>
            <person name="Submissions S."/>
        </authorList>
    </citation>
    <scope>NUCLEOTIDE SEQUENCE [LARGE SCALE GENOMIC DNA]</scope>
    <source>
        <strain evidence="3 4">MACB1020</strain>
    </source>
</reference>
<dbReference type="InterPro" id="IPR038637">
    <property type="entry name" value="NPCBM_sf"/>
</dbReference>
<evidence type="ECO:0000313" key="4">
    <source>
        <dbReference type="Proteomes" id="UP000196803"/>
    </source>
</evidence>
<dbReference type="Proteomes" id="UP000196803">
    <property type="component" value="Unassembled WGS sequence"/>
</dbReference>
<dbReference type="Gene3D" id="2.60.120.1060">
    <property type="entry name" value="NPCBM/NEW2 domain"/>
    <property type="match status" value="1"/>
</dbReference>
<feature type="coiled-coil region" evidence="1">
    <location>
        <begin position="3"/>
        <end position="37"/>
    </location>
</feature>
<feature type="domain" description="Glycosyl hydrolase family 98 putative carbohydrate-binding module" evidence="2">
    <location>
        <begin position="131"/>
        <end position="232"/>
    </location>
</feature>
<keyword evidence="4" id="KW-1185">Reference proteome</keyword>
<dbReference type="Pfam" id="PF08305">
    <property type="entry name" value="NPCBM"/>
    <property type="match status" value="1"/>
</dbReference>
<dbReference type="SUPFAM" id="SSF49785">
    <property type="entry name" value="Galactose-binding domain-like"/>
    <property type="match status" value="1"/>
</dbReference>
<dbReference type="InterPro" id="IPR008979">
    <property type="entry name" value="Galactose-bd-like_sf"/>
</dbReference>
<accession>A0ABY1S4X1</accession>
<organism evidence="3 4">
    <name type="scientific">Caldicellulosiruptor bescii</name>
    <name type="common">Anaerocellum thermophilum</name>
    <dbReference type="NCBI Taxonomy" id="31899"/>
    <lineage>
        <taxon>Bacteria</taxon>
        <taxon>Bacillati</taxon>
        <taxon>Bacillota</taxon>
        <taxon>Bacillota incertae sedis</taxon>
        <taxon>Caldicellulosiruptorales</taxon>
        <taxon>Caldicellulosiruptoraceae</taxon>
        <taxon>Caldicellulosiruptor</taxon>
    </lineage>
</organism>
<name>A0ABY1S4X1_CALBS</name>
<protein>
    <submittedName>
        <fullName evidence="3">NPCBM/NEW2 domain-containing protein</fullName>
    </submittedName>
</protein>
<sequence length="245" mass="28354">MNYEKLLKDYNNLKTENQKLKNDIALLKKKNEELQKKISSMPQLSYYDVLINGISTAQKVPFISYGGRRYVHFDSILKTFLNVGDMGYIFNDQAKRVEIGAFVKNKNGVWLSDLEYFNKEGSYYNFGFNATDVVINGKKFYKNIWWNYWADTAQKFRLNYKLHGKYTKLQFKYGVSDFSGKGSKGAVRIYGDNELLGEYTCELYDDPKSATVNITGVNYLTVEFESFPNGEGKIYMNICDPLLIP</sequence>
<dbReference type="EMBL" id="FXXC01000001">
    <property type="protein sequence ID" value="SMR90942.1"/>
    <property type="molecule type" value="Genomic_DNA"/>
</dbReference>
<evidence type="ECO:0000256" key="1">
    <source>
        <dbReference type="SAM" id="Coils"/>
    </source>
</evidence>
<proteinExistence type="predicted"/>
<gene>
    <name evidence="3" type="ORF">SAMN05216240_0165</name>
</gene>
<keyword evidence="1" id="KW-0175">Coiled coil</keyword>
<evidence type="ECO:0000313" key="3">
    <source>
        <dbReference type="EMBL" id="SMR90942.1"/>
    </source>
</evidence>
<dbReference type="RefSeq" id="WP_015906732.1">
    <property type="nucleotide sequence ID" value="NZ_FUZJ01000001.1"/>
</dbReference>
<dbReference type="GeneID" id="31771468"/>
<dbReference type="InterPro" id="IPR013222">
    <property type="entry name" value="Glyco_hyd_98_carb-bd"/>
</dbReference>
<evidence type="ECO:0000259" key="2">
    <source>
        <dbReference type="Pfam" id="PF08305"/>
    </source>
</evidence>